<gene>
    <name evidence="2" type="ORF">ATY89_05925</name>
    <name evidence="3" type="ORF">ATZ20_08950</name>
</gene>
<dbReference type="SUPFAM" id="SSF81301">
    <property type="entry name" value="Nucleotidyltransferase"/>
    <property type="match status" value="1"/>
</dbReference>
<dbReference type="GO" id="GO:0016779">
    <property type="term" value="F:nucleotidyltransferase activity"/>
    <property type="evidence" value="ECO:0007669"/>
    <property type="project" value="InterPro"/>
</dbReference>
<dbReference type="STRING" id="1435377.SUSAZ_00325"/>
<protein>
    <submittedName>
        <fullName evidence="2">DNA polymerase subunit beta</fullName>
    </submittedName>
</protein>
<evidence type="ECO:0000313" key="4">
    <source>
        <dbReference type="Proteomes" id="UP000060043"/>
    </source>
</evidence>
<dbReference type="Proteomes" id="UP000060043">
    <property type="component" value="Chromosome"/>
</dbReference>
<evidence type="ECO:0000313" key="5">
    <source>
        <dbReference type="Proteomes" id="UP000065473"/>
    </source>
</evidence>
<dbReference type="EMBL" id="CP013694">
    <property type="protein sequence ID" value="ALU29529.1"/>
    <property type="molecule type" value="Genomic_DNA"/>
</dbReference>
<feature type="domain" description="Polymerase nucleotidyl transferase" evidence="1">
    <location>
        <begin position="33"/>
        <end position="59"/>
    </location>
</feature>
<organism evidence="2 5">
    <name type="scientific">Sulfolobus acidocaldarius</name>
    <dbReference type="NCBI Taxonomy" id="2285"/>
    <lineage>
        <taxon>Archaea</taxon>
        <taxon>Thermoproteota</taxon>
        <taxon>Thermoprotei</taxon>
        <taxon>Sulfolobales</taxon>
        <taxon>Sulfolobaceae</taxon>
        <taxon>Sulfolobus</taxon>
    </lineage>
</organism>
<reference evidence="4 5" key="1">
    <citation type="submission" date="2015-12" db="EMBL/GenBank/DDBJ databases">
        <title>A stable core within a dynamic pangenome in Sulfolobus acidocaldarius.</title>
        <authorList>
            <person name="Anderson R."/>
            <person name="Kouris A."/>
            <person name="Seward C."/>
            <person name="Campbell K."/>
            <person name="Whitaker R."/>
        </authorList>
    </citation>
    <scope>NUCLEOTIDE SEQUENCE [LARGE SCALE GENOMIC DNA]</scope>
    <source>
        <strain evidence="2 5">GG12-C01-09</strain>
        <strain evidence="3 4">NG05B_CO5_07</strain>
    </source>
</reference>
<dbReference type="RefSeq" id="WP_011276997.1">
    <property type="nucleotide sequence ID" value="NZ_BHWZ01000001.1"/>
</dbReference>
<dbReference type="InterPro" id="IPR009185">
    <property type="entry name" value="Nucleotidl_trans"/>
</dbReference>
<dbReference type="CDD" id="cd05403">
    <property type="entry name" value="NT_KNTase_like"/>
    <property type="match status" value="1"/>
</dbReference>
<evidence type="ECO:0000313" key="3">
    <source>
        <dbReference type="EMBL" id="ALU32259.1"/>
    </source>
</evidence>
<dbReference type="PaxDb" id="1435377-SUSAZ_00325"/>
<dbReference type="InterPro" id="IPR002934">
    <property type="entry name" value="Polymerase_NTP_transf_dom"/>
</dbReference>
<dbReference type="Proteomes" id="UP000065473">
    <property type="component" value="Chromosome"/>
</dbReference>
<sequence>MEVAYTNEHWKVLIEKRKIAMEILNYLTKLGMEGFVYGSVARGDVNKESDIDIVIFNPNILGLDLISCDHKFIVQATPFSTPKAYISLDHEEKKVISFPLSKLTKKETEFYYFGGLLSRDEIIKDIRAPGVNKKLSIIIPTKEGHIELPLKGNEDYAVKVIKNVSKDTIMERERLLTKREEKGHTGIFIKYELTREESLQEAFRDLYKSNKYFRRVIDAKR</sequence>
<dbReference type="Pfam" id="PF01909">
    <property type="entry name" value="NTP_transf_2"/>
    <property type="match status" value="1"/>
</dbReference>
<dbReference type="Gene3D" id="3.30.460.10">
    <property type="entry name" value="Beta Polymerase, domain 2"/>
    <property type="match status" value="1"/>
</dbReference>
<dbReference type="OrthoDB" id="9287at2157"/>
<name>A0A0U3GL87_9CREN</name>
<accession>A0A0U3GL87</accession>
<dbReference type="EMBL" id="CP013695">
    <property type="protein sequence ID" value="ALU32259.1"/>
    <property type="molecule type" value="Genomic_DNA"/>
</dbReference>
<dbReference type="GeneID" id="14550599"/>
<evidence type="ECO:0000313" key="2">
    <source>
        <dbReference type="EMBL" id="ALU29529.1"/>
    </source>
</evidence>
<dbReference type="InterPro" id="IPR043519">
    <property type="entry name" value="NT_sf"/>
</dbReference>
<proteinExistence type="predicted"/>
<dbReference type="AlphaFoldDB" id="A0A0U3GL87"/>
<dbReference type="OMA" id="MATPWHL"/>
<dbReference type="PIRSF" id="PIRSF005928">
    <property type="entry name" value="Nucleotidltrnsf"/>
    <property type="match status" value="1"/>
</dbReference>
<evidence type="ECO:0000259" key="1">
    <source>
        <dbReference type="Pfam" id="PF01909"/>
    </source>
</evidence>